<name>A0A8R1W7S4_ACYPI</name>
<reference evidence="1" key="2">
    <citation type="submission" date="2022-06" db="UniProtKB">
        <authorList>
            <consortium name="EnsemblMetazoa"/>
        </authorList>
    </citation>
    <scope>IDENTIFICATION</scope>
</reference>
<evidence type="ECO:0000313" key="2">
    <source>
        <dbReference type="Proteomes" id="UP000007819"/>
    </source>
</evidence>
<dbReference type="OrthoDB" id="6585960at2759"/>
<evidence type="ECO:0000313" key="1">
    <source>
        <dbReference type="EnsemblMetazoa" id="XP_003243215.1"/>
    </source>
</evidence>
<dbReference type="EnsemblMetazoa" id="XM_003243167.4">
    <property type="protein sequence ID" value="XP_003243215.1"/>
    <property type="gene ID" value="LOC100575906"/>
</dbReference>
<dbReference type="GeneID" id="100575906"/>
<proteinExistence type="predicted"/>
<accession>A0A8R1W7S4</accession>
<dbReference type="AlphaFoldDB" id="A0A8R1W7S4"/>
<organism evidence="1 2">
    <name type="scientific">Acyrthosiphon pisum</name>
    <name type="common">Pea aphid</name>
    <dbReference type="NCBI Taxonomy" id="7029"/>
    <lineage>
        <taxon>Eukaryota</taxon>
        <taxon>Metazoa</taxon>
        <taxon>Ecdysozoa</taxon>
        <taxon>Arthropoda</taxon>
        <taxon>Hexapoda</taxon>
        <taxon>Insecta</taxon>
        <taxon>Pterygota</taxon>
        <taxon>Neoptera</taxon>
        <taxon>Paraneoptera</taxon>
        <taxon>Hemiptera</taxon>
        <taxon>Sternorrhyncha</taxon>
        <taxon>Aphidomorpha</taxon>
        <taxon>Aphidoidea</taxon>
        <taxon>Aphididae</taxon>
        <taxon>Macrosiphini</taxon>
        <taxon>Acyrthosiphon</taxon>
    </lineage>
</organism>
<protein>
    <submittedName>
        <fullName evidence="1">Uncharacterized protein</fullName>
    </submittedName>
</protein>
<reference evidence="2" key="1">
    <citation type="submission" date="2010-06" db="EMBL/GenBank/DDBJ databases">
        <authorList>
            <person name="Jiang H."/>
            <person name="Abraham K."/>
            <person name="Ali S."/>
            <person name="Alsbrooks S.L."/>
            <person name="Anim B.N."/>
            <person name="Anosike U.S."/>
            <person name="Attaway T."/>
            <person name="Bandaranaike D.P."/>
            <person name="Battles P.K."/>
            <person name="Bell S.N."/>
            <person name="Bell A.V."/>
            <person name="Beltran B."/>
            <person name="Bickham C."/>
            <person name="Bustamante Y."/>
            <person name="Caleb T."/>
            <person name="Canada A."/>
            <person name="Cardenas V."/>
            <person name="Carter K."/>
            <person name="Chacko J."/>
            <person name="Chandrabose M.N."/>
            <person name="Chavez D."/>
            <person name="Chavez A."/>
            <person name="Chen L."/>
            <person name="Chu H.-S."/>
            <person name="Claassen K.J."/>
            <person name="Cockrell R."/>
            <person name="Collins M."/>
            <person name="Cooper J.A."/>
            <person name="Cree A."/>
            <person name="Curry S.M."/>
            <person name="Da Y."/>
            <person name="Dao M.D."/>
            <person name="Das B."/>
            <person name="Davila M.-L."/>
            <person name="Davy-Carroll L."/>
            <person name="Denson S."/>
            <person name="Dinh H."/>
            <person name="Ebong V.E."/>
            <person name="Edwards J.R."/>
            <person name="Egan A."/>
            <person name="El-Daye J."/>
            <person name="Escobedo L."/>
            <person name="Fernandez S."/>
            <person name="Fernando P.R."/>
            <person name="Flagg N."/>
            <person name="Forbes L.D."/>
            <person name="Fowler R.G."/>
            <person name="Fu Q."/>
            <person name="Gabisi R.A."/>
            <person name="Ganer J."/>
            <person name="Garbino Pronczuk A."/>
            <person name="Garcia R.M."/>
            <person name="Garner T."/>
            <person name="Garrett T.E."/>
            <person name="Gonzalez D.A."/>
            <person name="Hamid H."/>
            <person name="Hawkins E.S."/>
            <person name="Hirani K."/>
            <person name="Hogues M.E."/>
            <person name="Hollins B."/>
            <person name="Hsiao C.-H."/>
            <person name="Jabil R."/>
            <person name="James M.L."/>
            <person name="Jhangiani S.N."/>
            <person name="Johnson B."/>
            <person name="Johnson Q."/>
            <person name="Joshi V."/>
            <person name="Kalu J.B."/>
            <person name="Kam C."/>
            <person name="Kashfia A."/>
            <person name="Keebler J."/>
            <person name="Kisamo H."/>
            <person name="Kovar C.L."/>
            <person name="Lago L.A."/>
            <person name="Lai C.-Y."/>
            <person name="Laidlaw J."/>
            <person name="Lara F."/>
            <person name="Le T.-K."/>
            <person name="Lee S.L."/>
            <person name="Legall F.H."/>
            <person name="Lemon S.J."/>
            <person name="Lewis L.R."/>
            <person name="Li B."/>
            <person name="Liu Y."/>
            <person name="Liu Y.-S."/>
            <person name="Lopez J."/>
            <person name="Lozado R.J."/>
            <person name="Lu J."/>
            <person name="Madu R.C."/>
            <person name="Maheshwari M."/>
            <person name="Maheshwari R."/>
            <person name="Malloy K."/>
            <person name="Martinez E."/>
            <person name="Mathew T."/>
            <person name="Mercado I.C."/>
            <person name="Mercado C."/>
            <person name="Meyer B."/>
            <person name="Montgomery K."/>
            <person name="Morgan M.B."/>
            <person name="Munidasa M."/>
            <person name="Nazareth L.V."/>
            <person name="Nelson J."/>
            <person name="Ng B.M."/>
            <person name="Nguyen N.B."/>
            <person name="Nguyen P.Q."/>
            <person name="Nguyen T."/>
            <person name="Obregon M."/>
            <person name="Okwuonu G.O."/>
            <person name="Onwere C.G."/>
            <person name="Orozco G."/>
            <person name="Parra A."/>
            <person name="Patel S."/>
            <person name="Patil S."/>
            <person name="Perez A."/>
            <person name="Perez Y."/>
            <person name="Pham C."/>
            <person name="Primus E.L."/>
            <person name="Pu L.-L."/>
            <person name="Puazo M."/>
            <person name="Qin X."/>
            <person name="Quiroz J.B."/>
            <person name="Reese J."/>
            <person name="Richards S."/>
            <person name="Rives C.M."/>
            <person name="Robberts R."/>
            <person name="Ruiz S.J."/>
            <person name="Ruiz M.J."/>
            <person name="Santibanez J."/>
            <person name="Schneider B.W."/>
            <person name="Sisson I."/>
            <person name="Smith M."/>
            <person name="Sodergren E."/>
            <person name="Song X.-Z."/>
            <person name="Song B.B."/>
            <person name="Summersgill H."/>
            <person name="Thelus R."/>
            <person name="Thornton R.D."/>
            <person name="Trejos Z.Y."/>
            <person name="Usmani K."/>
            <person name="Vattathil S."/>
            <person name="Villasana D."/>
            <person name="Walker D.L."/>
            <person name="Wang S."/>
            <person name="Wang K."/>
            <person name="White C.S."/>
            <person name="Williams A.C."/>
            <person name="Williamson J."/>
            <person name="Wilson K."/>
            <person name="Woghiren I.O."/>
            <person name="Woodworth J.R."/>
            <person name="Worley K.C."/>
            <person name="Wright R.A."/>
            <person name="Wu W."/>
            <person name="Young L."/>
            <person name="Zhang L."/>
            <person name="Zhang J."/>
            <person name="Zhu Y."/>
            <person name="Muzny D.M."/>
            <person name="Weinstock G."/>
            <person name="Gibbs R.A."/>
        </authorList>
    </citation>
    <scope>NUCLEOTIDE SEQUENCE [LARGE SCALE GENOMIC DNA]</scope>
    <source>
        <strain evidence="2">LSR1</strain>
    </source>
</reference>
<dbReference type="KEGG" id="api:100575906"/>
<keyword evidence="2" id="KW-1185">Reference proteome</keyword>
<dbReference type="Proteomes" id="UP000007819">
    <property type="component" value="Unassembled WGS sequence"/>
</dbReference>
<dbReference type="RefSeq" id="XP_003243215.1">
    <property type="nucleotide sequence ID" value="XM_003243167.3"/>
</dbReference>
<sequence>MTGKLQKIVSEACGEREGENIRRSSTVQSPIDLIDCSSFVIDFSGRKSINIGLDASDVFNVCVQIITPSRHVCITSVFLHRIFSLLPYILPNITNPPVKSRERLFLKDENNTLSRTTYRGESMLVVESRLQQGCRVLLSERDLLRMHEIRWAVSESISRKSNVTRCAVMVQIDQIATHLSTNVYVDKSSTVEEIATATSNVHSNLHTMNIFPNSENSFINQIKLMANKQLALCWAGNIQNNITADYVPSNGDVNDIEELLAFHENEGPVMYTSY</sequence>